<evidence type="ECO:0000256" key="2">
    <source>
        <dbReference type="SAM" id="MobiDB-lite"/>
    </source>
</evidence>
<evidence type="ECO:0000259" key="3">
    <source>
        <dbReference type="Pfam" id="PF13360"/>
    </source>
</evidence>
<dbReference type="InterPro" id="IPR015943">
    <property type="entry name" value="WD40/YVTN_repeat-like_dom_sf"/>
</dbReference>
<dbReference type="Pfam" id="PF13360">
    <property type="entry name" value="PQQ_2"/>
    <property type="match status" value="1"/>
</dbReference>
<keyword evidence="1" id="KW-0802">TPR repeat</keyword>
<organism evidence="4">
    <name type="scientific">Singulisphaera sp. Ch08</name>
    <dbReference type="NCBI Taxonomy" id="3120278"/>
    <lineage>
        <taxon>Bacteria</taxon>
        <taxon>Pseudomonadati</taxon>
        <taxon>Planctomycetota</taxon>
        <taxon>Planctomycetia</taxon>
        <taxon>Isosphaerales</taxon>
        <taxon>Isosphaeraceae</taxon>
        <taxon>Singulisphaera</taxon>
    </lineage>
</organism>
<name>A0AAU7CLR9_9BACT</name>
<evidence type="ECO:0000256" key="1">
    <source>
        <dbReference type="PROSITE-ProRule" id="PRU00339"/>
    </source>
</evidence>
<dbReference type="InterPro" id="IPR019734">
    <property type="entry name" value="TPR_rpt"/>
</dbReference>
<dbReference type="InterPro" id="IPR011047">
    <property type="entry name" value="Quinoprotein_ADH-like_sf"/>
</dbReference>
<dbReference type="PANTHER" id="PTHR34512:SF30">
    <property type="entry name" value="OUTER MEMBRANE PROTEIN ASSEMBLY FACTOR BAMB"/>
    <property type="match status" value="1"/>
</dbReference>
<protein>
    <submittedName>
        <fullName evidence="4">PQQ-binding-like beta-propeller repeat protein</fullName>
    </submittedName>
</protein>
<feature type="domain" description="Pyrrolo-quinoline quinone repeat" evidence="3">
    <location>
        <begin position="284"/>
        <end position="509"/>
    </location>
</feature>
<accession>A0AAU7CLR9</accession>
<dbReference type="PANTHER" id="PTHR34512">
    <property type="entry name" value="CELL SURFACE PROTEIN"/>
    <property type="match status" value="1"/>
</dbReference>
<dbReference type="RefSeq" id="WP_406699088.1">
    <property type="nucleotide sequence ID" value="NZ_CP155447.1"/>
</dbReference>
<dbReference type="InterPro" id="IPR002372">
    <property type="entry name" value="PQQ_rpt_dom"/>
</dbReference>
<dbReference type="InterPro" id="IPR018391">
    <property type="entry name" value="PQQ_b-propeller_rpt"/>
</dbReference>
<dbReference type="Gene3D" id="2.130.10.10">
    <property type="entry name" value="YVTN repeat-like/Quinoprotein amine dehydrogenase"/>
    <property type="match status" value="1"/>
</dbReference>
<dbReference type="InterPro" id="IPR011990">
    <property type="entry name" value="TPR-like_helical_dom_sf"/>
</dbReference>
<dbReference type="SUPFAM" id="SSF50998">
    <property type="entry name" value="Quinoprotein alcohol dehydrogenase-like"/>
    <property type="match status" value="2"/>
</dbReference>
<dbReference type="Gene3D" id="1.25.40.10">
    <property type="entry name" value="Tetratricopeptide repeat domain"/>
    <property type="match status" value="1"/>
</dbReference>
<feature type="compositionally biased region" description="Low complexity" evidence="2">
    <location>
        <begin position="252"/>
        <end position="266"/>
    </location>
</feature>
<dbReference type="SMART" id="SM00564">
    <property type="entry name" value="PQQ"/>
    <property type="match status" value="3"/>
</dbReference>
<proteinExistence type="predicted"/>
<feature type="repeat" description="TPR" evidence="1">
    <location>
        <begin position="150"/>
        <end position="183"/>
    </location>
</feature>
<dbReference type="PROSITE" id="PS50005">
    <property type="entry name" value="TPR"/>
    <property type="match status" value="1"/>
</dbReference>
<dbReference type="EMBL" id="CP155447">
    <property type="protein sequence ID" value="XBH06239.1"/>
    <property type="molecule type" value="Genomic_DNA"/>
</dbReference>
<gene>
    <name evidence="4" type="ORF">V5E97_09440</name>
</gene>
<evidence type="ECO:0000313" key="4">
    <source>
        <dbReference type="EMBL" id="XBH06239.1"/>
    </source>
</evidence>
<dbReference type="AlphaFoldDB" id="A0AAU7CLR9"/>
<sequence>MKVVRLTIMTLLWLPALVLGQAKEDEADKVTNDRPDRPLQMPPASSEVKEAFDDYERFRRRGAWERALKSLYTIPDAQALRFVDGQKGFIIPVARKRREVLGELSPEGQVAYRLFYDDEAKKLFEEAEGPAELKTLERIYSAYFPTNVGDNAADRLGDLYFEMGRFDRAADCWLAVLRERPDTDLSPALIAVKAALALSRAGRQAEIVALRGDLADRYAGEKVTIGGQTAPAAEHLTRYLGKENSEIRTAKEAGSSGSAGSAEPGPDLTRTVPAAWQMRFSESVIAGMTPAEQTQWRANPLSGAVPAVAVEGSRLYANYLGYIFALDLKTGKLVWRSASFHNLDIPAAQDQARMINPARFTIVASKSHIWTLTRDLKDPNQMAPFRLVCRRTDGGDVVWQSTDLPEYAQVDLVGTPILAGGTLLVVAKTPMNQQQGQAHQYVLAIKANDGKQLWKTEIGVSRQEQRYSYYGMSDTTPQPRLFQQAGAVYVDTHVGVLARLDAESGDLDWGYGYKTDPPDSSSRFFYRMMETEPTTASGTPLRSGEALFAKGAKSEHIYALDPDQMKVLWDRPIAKSARIVGVDDQALFLGGPELSALDLQTRKLLWATRVPGGSAEGHVLVRPGGLWQLTPRGIFEIDPKSGQVRRIFRGDDTGSDGGDLYLNGPLLLAVTNRTISAYPIATTAAVADGGVDAGPATPKTRISDD</sequence>
<reference evidence="4" key="1">
    <citation type="submission" date="2024-05" db="EMBL/GenBank/DDBJ databases">
        <title>Planctomycetes of the genus Singulisphaera possess chitinolytic capabilities.</title>
        <authorList>
            <person name="Ivanova A."/>
        </authorList>
    </citation>
    <scope>NUCLEOTIDE SEQUENCE</scope>
    <source>
        <strain evidence="4">Ch08T</strain>
    </source>
</reference>
<feature type="region of interest" description="Disordered" evidence="2">
    <location>
        <begin position="249"/>
        <end position="268"/>
    </location>
</feature>